<proteinExistence type="predicted"/>
<evidence type="ECO:0000313" key="2">
    <source>
        <dbReference type="EMBL" id="GAA3689643.1"/>
    </source>
</evidence>
<organism evidence="2 3">
    <name type="scientific">Microlunatus aurantiacus</name>
    <dbReference type="NCBI Taxonomy" id="446786"/>
    <lineage>
        <taxon>Bacteria</taxon>
        <taxon>Bacillati</taxon>
        <taxon>Actinomycetota</taxon>
        <taxon>Actinomycetes</taxon>
        <taxon>Propionibacteriales</taxon>
        <taxon>Propionibacteriaceae</taxon>
        <taxon>Microlunatus</taxon>
    </lineage>
</organism>
<keyword evidence="3" id="KW-1185">Reference proteome</keyword>
<dbReference type="Proteomes" id="UP001500051">
    <property type="component" value="Unassembled WGS sequence"/>
</dbReference>
<feature type="compositionally biased region" description="Basic residues" evidence="1">
    <location>
        <begin position="176"/>
        <end position="186"/>
    </location>
</feature>
<dbReference type="RefSeq" id="WP_344810247.1">
    <property type="nucleotide sequence ID" value="NZ_BAAAYX010000002.1"/>
</dbReference>
<gene>
    <name evidence="2" type="ORF">GCM10022204_00380</name>
</gene>
<evidence type="ECO:0000313" key="3">
    <source>
        <dbReference type="Proteomes" id="UP001500051"/>
    </source>
</evidence>
<name>A0ABP7CJ65_9ACTN</name>
<reference evidence="3" key="1">
    <citation type="journal article" date="2019" name="Int. J. Syst. Evol. Microbiol.">
        <title>The Global Catalogue of Microorganisms (GCM) 10K type strain sequencing project: providing services to taxonomists for standard genome sequencing and annotation.</title>
        <authorList>
            <consortium name="The Broad Institute Genomics Platform"/>
            <consortium name="The Broad Institute Genome Sequencing Center for Infectious Disease"/>
            <person name="Wu L."/>
            <person name="Ma J."/>
        </authorList>
    </citation>
    <scope>NUCLEOTIDE SEQUENCE [LARGE SCALE GENOMIC DNA]</scope>
    <source>
        <strain evidence="3">JCM 16548</strain>
    </source>
</reference>
<evidence type="ECO:0008006" key="4">
    <source>
        <dbReference type="Google" id="ProtNLM"/>
    </source>
</evidence>
<protein>
    <recommendedName>
        <fullName evidence="4">DUF222 domain-containing protein</fullName>
    </recommendedName>
</protein>
<evidence type="ECO:0000256" key="1">
    <source>
        <dbReference type="SAM" id="MobiDB-lite"/>
    </source>
</evidence>
<accession>A0ABP7CJ65</accession>
<dbReference type="EMBL" id="BAAAYX010000002">
    <property type="protein sequence ID" value="GAA3689643.1"/>
    <property type="molecule type" value="Genomic_DNA"/>
</dbReference>
<comment type="caution">
    <text evidence="2">The sequence shown here is derived from an EMBL/GenBank/DDBJ whole genome shotgun (WGS) entry which is preliminary data.</text>
</comment>
<feature type="region of interest" description="Disordered" evidence="1">
    <location>
        <begin position="159"/>
        <end position="192"/>
    </location>
</feature>
<sequence length="192" mass="20660">MKVSWFGVFDQALRSADVIAVWAAVENHLERPLTRAELTAARRAANRYAAASAISVVRIPAPGGGPIRTIPLLARADADLSDIGRLTAIASGRIAGTARRGRVRTSAPVRAQAMTTAVGTAARQARRLKTGKFDPQYAAQLADELAGALPHLHELEQRLRHRGQAPTPATDPSGRPIRRRRGRRPVRTPPAP</sequence>